<comment type="similarity">
    <text evidence="1 10">Belongs to the Nth/MutY family.</text>
</comment>
<dbReference type="HAMAP" id="MF_00942">
    <property type="entry name" value="Nth"/>
    <property type="match status" value="1"/>
</dbReference>
<dbReference type="GO" id="GO:0003677">
    <property type="term" value="F:DNA binding"/>
    <property type="evidence" value="ECO:0007669"/>
    <property type="project" value="UniProtKB-UniRule"/>
</dbReference>
<dbReference type="Gene3D" id="1.10.340.30">
    <property type="entry name" value="Hypothetical protein, domain 2"/>
    <property type="match status" value="1"/>
</dbReference>
<dbReference type="Pfam" id="PF00633">
    <property type="entry name" value="HHH"/>
    <property type="match status" value="1"/>
</dbReference>
<evidence type="ECO:0000256" key="4">
    <source>
        <dbReference type="ARBA" id="ARBA00022763"/>
    </source>
</evidence>
<name>A0A1J4V5Q4_9BACT</name>
<keyword evidence="4 10" id="KW-0227">DNA damage</keyword>
<dbReference type="GO" id="GO:0051539">
    <property type="term" value="F:4 iron, 4 sulfur cluster binding"/>
    <property type="evidence" value="ECO:0007669"/>
    <property type="project" value="UniProtKB-KW"/>
</dbReference>
<dbReference type="InterPro" id="IPR005759">
    <property type="entry name" value="Nth"/>
</dbReference>
<accession>A0A1J4V5Q4</accession>
<dbReference type="AlphaFoldDB" id="A0A1J4V5Q4"/>
<keyword evidence="6" id="KW-0408">Iron</keyword>
<dbReference type="Proteomes" id="UP000181992">
    <property type="component" value="Unassembled WGS sequence"/>
</dbReference>
<organism evidence="12 13">
    <name type="scientific">Candidatus Nomurabacteria bacterium CG1_02_43_90</name>
    <dbReference type="NCBI Taxonomy" id="1805281"/>
    <lineage>
        <taxon>Bacteria</taxon>
        <taxon>Candidatus Nomuraibacteriota</taxon>
    </lineage>
</organism>
<keyword evidence="10" id="KW-0456">Lyase</keyword>
<comment type="catalytic activity">
    <reaction evidence="10">
        <text>2'-deoxyribonucleotide-(2'-deoxyribose 5'-phosphate)-2'-deoxyribonucleotide-DNA = a 3'-end 2'-deoxyribonucleotide-(2,3-dehydro-2,3-deoxyribose 5'-phosphate)-DNA + a 5'-end 5'-phospho-2'-deoxyribonucleoside-DNA + H(+)</text>
        <dbReference type="Rhea" id="RHEA:66592"/>
        <dbReference type="Rhea" id="RHEA-COMP:13180"/>
        <dbReference type="Rhea" id="RHEA-COMP:16897"/>
        <dbReference type="Rhea" id="RHEA-COMP:17067"/>
        <dbReference type="ChEBI" id="CHEBI:15378"/>
        <dbReference type="ChEBI" id="CHEBI:136412"/>
        <dbReference type="ChEBI" id="CHEBI:157695"/>
        <dbReference type="ChEBI" id="CHEBI:167181"/>
        <dbReference type="EC" id="4.2.99.18"/>
    </reaction>
</comment>
<evidence type="ECO:0000256" key="9">
    <source>
        <dbReference type="ARBA" id="ARBA00023295"/>
    </source>
</evidence>
<dbReference type="CDD" id="cd00056">
    <property type="entry name" value="ENDO3c"/>
    <property type="match status" value="1"/>
</dbReference>
<reference evidence="12 13" key="1">
    <citation type="journal article" date="2016" name="Environ. Microbiol.">
        <title>Genomic resolution of a cold subsurface aquifer community provides metabolic insights for novel microbes adapted to high CO concentrations.</title>
        <authorList>
            <person name="Probst A.J."/>
            <person name="Castelle C.J."/>
            <person name="Singh A."/>
            <person name="Brown C.T."/>
            <person name="Anantharaman K."/>
            <person name="Sharon I."/>
            <person name="Hug L.A."/>
            <person name="Burstein D."/>
            <person name="Emerson J.B."/>
            <person name="Thomas B.C."/>
            <person name="Banfield J.F."/>
        </authorList>
    </citation>
    <scope>NUCLEOTIDE SEQUENCE [LARGE SCALE GENOMIC DNA]</scope>
    <source>
        <strain evidence="12">CG1_02_43_90</strain>
    </source>
</reference>
<evidence type="ECO:0000256" key="7">
    <source>
        <dbReference type="ARBA" id="ARBA00023014"/>
    </source>
</evidence>
<keyword evidence="7" id="KW-0411">Iron-sulfur</keyword>
<comment type="caution">
    <text evidence="12">The sequence shown here is derived from an EMBL/GenBank/DDBJ whole genome shotgun (WGS) entry which is preliminary data.</text>
</comment>
<keyword evidence="12" id="KW-0540">Nuclease</keyword>
<dbReference type="InterPro" id="IPR011257">
    <property type="entry name" value="DNA_glycosylase"/>
</dbReference>
<evidence type="ECO:0000256" key="2">
    <source>
        <dbReference type="ARBA" id="ARBA00022485"/>
    </source>
</evidence>
<protein>
    <recommendedName>
        <fullName evidence="10">Endonuclease III</fullName>
        <ecNumber evidence="10">4.2.99.18</ecNumber>
    </recommendedName>
    <alternativeName>
        <fullName evidence="10">DNA-(apurinic or apyrimidinic site) lyase</fullName>
    </alternativeName>
</protein>
<gene>
    <name evidence="10" type="primary">nth</name>
    <name evidence="12" type="ORF">AUJ77_02300</name>
</gene>
<keyword evidence="8 10" id="KW-0234">DNA repair</keyword>
<dbReference type="GO" id="GO:0006285">
    <property type="term" value="P:base-excision repair, AP site formation"/>
    <property type="evidence" value="ECO:0007669"/>
    <property type="project" value="TreeGrafter"/>
</dbReference>
<dbReference type="Gene3D" id="1.10.1670.10">
    <property type="entry name" value="Helix-hairpin-Helix base-excision DNA repair enzymes (C-terminal)"/>
    <property type="match status" value="1"/>
</dbReference>
<keyword evidence="9 10" id="KW-0326">Glycosidase</keyword>
<keyword evidence="12" id="KW-0255">Endonuclease</keyword>
<dbReference type="SMART" id="SM00478">
    <property type="entry name" value="ENDO3c"/>
    <property type="match status" value="1"/>
</dbReference>
<dbReference type="InterPro" id="IPR003265">
    <property type="entry name" value="HhH-GPD_domain"/>
</dbReference>
<dbReference type="STRING" id="1805281.AUJ77_02300"/>
<dbReference type="EC" id="4.2.99.18" evidence="10"/>
<comment type="caution">
    <text evidence="10">Lacks conserved residue(s) required for the propagation of feature annotation.</text>
</comment>
<feature type="domain" description="HhH-GPD" evidence="11">
    <location>
        <begin position="40"/>
        <end position="188"/>
    </location>
</feature>
<proteinExistence type="inferred from homology"/>
<dbReference type="PIRSF" id="PIRSF001435">
    <property type="entry name" value="Nth"/>
    <property type="match status" value="1"/>
</dbReference>
<evidence type="ECO:0000313" key="13">
    <source>
        <dbReference type="Proteomes" id="UP000181992"/>
    </source>
</evidence>
<comment type="function">
    <text evidence="10">DNA repair enzyme that has both DNA N-glycosylase activity and AP-lyase activity. The DNA N-glycosylase activity releases various damaged pyrimidines from DNA by cleaving the N-glycosidic bond, leaving an AP (apurinic/apyrimidinic) site. The AP-lyase activity cleaves the phosphodiester bond 3' to the AP site by a beta-elimination, leaving a 3'-terminal unsaturated sugar and a product with a terminal 5'-phosphate.</text>
</comment>
<evidence type="ECO:0000259" key="11">
    <source>
        <dbReference type="SMART" id="SM00478"/>
    </source>
</evidence>
<dbReference type="PANTHER" id="PTHR10359">
    <property type="entry name" value="A/G-SPECIFIC ADENINE GLYCOSYLASE/ENDONUCLEASE III"/>
    <property type="match status" value="1"/>
</dbReference>
<dbReference type="GO" id="GO:0019104">
    <property type="term" value="F:DNA N-glycosylase activity"/>
    <property type="evidence" value="ECO:0007669"/>
    <property type="project" value="UniProtKB-UniRule"/>
</dbReference>
<evidence type="ECO:0000256" key="8">
    <source>
        <dbReference type="ARBA" id="ARBA00023204"/>
    </source>
</evidence>
<dbReference type="EMBL" id="MNVN01000015">
    <property type="protein sequence ID" value="OIO30617.1"/>
    <property type="molecule type" value="Genomic_DNA"/>
</dbReference>
<evidence type="ECO:0000313" key="12">
    <source>
        <dbReference type="EMBL" id="OIO30617.1"/>
    </source>
</evidence>
<evidence type="ECO:0000256" key="1">
    <source>
        <dbReference type="ARBA" id="ARBA00008343"/>
    </source>
</evidence>
<keyword evidence="5 10" id="KW-0378">Hydrolase</keyword>
<sequence length="209" mass="23949">MKKENTNLPSIIKVLSRLFPEPACALNYRKPWDLLVAVILSAQCTDKRVNEVTRELFKKYPELNDYTKATPAEFERDIYSTGFYRAKTKNILKAAQAVKGNFNGKIPKTIEELVTIPGVGRKTANVVLGELYGTAEGIVVDTHVIRIARLLGLTKHSDAIKIERDLMEIVQKKDWVRFSHLLILYGREYCPAYCKHTTCPLREFYKKDK</sequence>
<keyword evidence="3" id="KW-0479">Metal-binding</keyword>
<dbReference type="NCBIfam" id="TIGR01083">
    <property type="entry name" value="nth"/>
    <property type="match status" value="1"/>
</dbReference>
<comment type="cofactor">
    <cofactor evidence="10">
        <name>[4Fe-4S] cluster</name>
        <dbReference type="ChEBI" id="CHEBI:49883"/>
    </cofactor>
    <text evidence="10">Binds 1 [4Fe-4S] cluster.</text>
</comment>
<dbReference type="SUPFAM" id="SSF48150">
    <property type="entry name" value="DNA-glycosylase"/>
    <property type="match status" value="1"/>
</dbReference>
<evidence type="ECO:0000256" key="6">
    <source>
        <dbReference type="ARBA" id="ARBA00023004"/>
    </source>
</evidence>
<keyword evidence="10" id="KW-0238">DNA-binding</keyword>
<dbReference type="InterPro" id="IPR000445">
    <property type="entry name" value="HhH_motif"/>
</dbReference>
<keyword evidence="2" id="KW-0004">4Fe-4S</keyword>
<dbReference type="Pfam" id="PF00730">
    <property type="entry name" value="HhH-GPD"/>
    <property type="match status" value="1"/>
</dbReference>
<dbReference type="GO" id="GO:0140078">
    <property type="term" value="F:class I DNA-(apurinic or apyrimidinic site) endonuclease activity"/>
    <property type="evidence" value="ECO:0007669"/>
    <property type="project" value="UniProtKB-EC"/>
</dbReference>
<evidence type="ECO:0000256" key="3">
    <source>
        <dbReference type="ARBA" id="ARBA00022723"/>
    </source>
</evidence>
<dbReference type="GO" id="GO:0046872">
    <property type="term" value="F:metal ion binding"/>
    <property type="evidence" value="ECO:0007669"/>
    <property type="project" value="UniProtKB-KW"/>
</dbReference>
<evidence type="ECO:0000256" key="10">
    <source>
        <dbReference type="HAMAP-Rule" id="MF_00942"/>
    </source>
</evidence>
<dbReference type="InterPro" id="IPR004036">
    <property type="entry name" value="Endonuclease-III-like_CS2"/>
</dbReference>
<evidence type="ECO:0000256" key="5">
    <source>
        <dbReference type="ARBA" id="ARBA00022801"/>
    </source>
</evidence>
<dbReference type="InterPro" id="IPR023170">
    <property type="entry name" value="HhH_base_excis_C"/>
</dbReference>
<dbReference type="PROSITE" id="PS01155">
    <property type="entry name" value="ENDONUCLEASE_III_2"/>
    <property type="match status" value="1"/>
</dbReference>
<dbReference type="FunFam" id="1.10.340.30:FF:000001">
    <property type="entry name" value="Endonuclease III"/>
    <property type="match status" value="1"/>
</dbReference>
<dbReference type="PANTHER" id="PTHR10359:SF18">
    <property type="entry name" value="ENDONUCLEASE III"/>
    <property type="match status" value="1"/>
</dbReference>